<organism evidence="1">
    <name type="scientific">Vibrio vulnificus</name>
    <dbReference type="NCBI Taxonomy" id="672"/>
    <lineage>
        <taxon>Bacteria</taxon>
        <taxon>Pseudomonadati</taxon>
        <taxon>Pseudomonadota</taxon>
        <taxon>Gammaproteobacteria</taxon>
        <taxon>Vibrionales</taxon>
        <taxon>Vibrionaceae</taxon>
        <taxon>Vibrio</taxon>
    </lineage>
</organism>
<reference evidence="1" key="2">
    <citation type="submission" date="2019-01" db="EMBL/GenBank/DDBJ databases">
        <authorList>
            <consortium name="NCBI Pathogen Detection Project"/>
        </authorList>
    </citation>
    <scope>NUCLEOTIDE SEQUENCE</scope>
    <source>
        <strain evidence="1">BCW_3452</strain>
    </source>
</reference>
<protein>
    <submittedName>
        <fullName evidence="1">Uncharacterized protein</fullName>
    </submittedName>
</protein>
<evidence type="ECO:0000313" key="1">
    <source>
        <dbReference type="EMBL" id="HAS8541320.1"/>
    </source>
</evidence>
<comment type="caution">
    <text evidence="1">The sequence shown here is derived from an EMBL/GenBank/DDBJ whole genome shotgun (WGS) entry which is preliminary data.</text>
</comment>
<sequence length="156" mass="17574">MKQAIENFGADGLSSDIDITHMSYDEKLTWLEKVLLSFSGDRFTKPSSPEDDINELLSSGLCYAPEDLLVTSMPGEAHRCHANAAACWEANRETCLIVTGYALFNGTWMQHSWLMSYDPYSGDEATLIETTEKADDYFGIILTPEQCEEFLKHNFL</sequence>
<dbReference type="Proteomes" id="UP000863257">
    <property type="component" value="Unassembled WGS sequence"/>
</dbReference>
<dbReference type="EMBL" id="DACRBY010000020">
    <property type="protein sequence ID" value="HAS8541320.1"/>
    <property type="molecule type" value="Genomic_DNA"/>
</dbReference>
<proteinExistence type="predicted"/>
<accession>A0A8H9N1X7</accession>
<reference evidence="1" key="1">
    <citation type="journal article" date="2018" name="Genome Biol.">
        <title>SKESA: strategic k-mer extension for scrupulous assemblies.</title>
        <authorList>
            <person name="Souvorov A."/>
            <person name="Agarwala R."/>
            <person name="Lipman D.J."/>
        </authorList>
    </citation>
    <scope>NUCLEOTIDE SEQUENCE</scope>
    <source>
        <strain evidence="1">BCW_3452</strain>
    </source>
</reference>
<dbReference type="AlphaFoldDB" id="A0A8H9N1X7"/>
<gene>
    <name evidence="1" type="ORF">I7730_16170</name>
</gene>
<name>A0A8H9N1X7_VIBVL</name>